<dbReference type="Proteomes" id="UP001159405">
    <property type="component" value="Unassembled WGS sequence"/>
</dbReference>
<proteinExistence type="predicted"/>
<feature type="compositionally biased region" description="Polar residues" evidence="1">
    <location>
        <begin position="16"/>
        <end position="35"/>
    </location>
</feature>
<feature type="region of interest" description="Disordered" evidence="1">
    <location>
        <begin position="80"/>
        <end position="99"/>
    </location>
</feature>
<feature type="region of interest" description="Disordered" evidence="1">
    <location>
        <begin position="1"/>
        <end position="35"/>
    </location>
</feature>
<accession>A0ABN8QXY2</accession>
<name>A0ABN8QXY2_9CNID</name>
<protein>
    <submittedName>
        <fullName evidence="2">Uncharacterized protein</fullName>
    </submittedName>
</protein>
<keyword evidence="3" id="KW-1185">Reference proteome</keyword>
<evidence type="ECO:0000256" key="1">
    <source>
        <dbReference type="SAM" id="MobiDB-lite"/>
    </source>
</evidence>
<evidence type="ECO:0000313" key="3">
    <source>
        <dbReference type="Proteomes" id="UP001159405"/>
    </source>
</evidence>
<dbReference type="EMBL" id="CALNXK010000168">
    <property type="protein sequence ID" value="CAH3171893.1"/>
    <property type="molecule type" value="Genomic_DNA"/>
</dbReference>
<evidence type="ECO:0000313" key="2">
    <source>
        <dbReference type="EMBL" id="CAH3171893.1"/>
    </source>
</evidence>
<organism evidence="2 3">
    <name type="scientific">Porites lobata</name>
    <dbReference type="NCBI Taxonomy" id="104759"/>
    <lineage>
        <taxon>Eukaryota</taxon>
        <taxon>Metazoa</taxon>
        <taxon>Cnidaria</taxon>
        <taxon>Anthozoa</taxon>
        <taxon>Hexacorallia</taxon>
        <taxon>Scleractinia</taxon>
        <taxon>Fungiina</taxon>
        <taxon>Poritidae</taxon>
        <taxon>Porites</taxon>
    </lineage>
</organism>
<feature type="compositionally biased region" description="Basic residues" evidence="1">
    <location>
        <begin position="88"/>
        <end position="99"/>
    </location>
</feature>
<reference evidence="2 3" key="1">
    <citation type="submission" date="2022-05" db="EMBL/GenBank/DDBJ databases">
        <authorList>
            <consortium name="Genoscope - CEA"/>
            <person name="William W."/>
        </authorList>
    </citation>
    <scope>NUCLEOTIDE SEQUENCE [LARGE SCALE GENOMIC DNA]</scope>
</reference>
<gene>
    <name evidence="2" type="ORF">PLOB_00012277</name>
</gene>
<feature type="compositionally biased region" description="Basic residues" evidence="1">
    <location>
        <begin position="1"/>
        <end position="12"/>
    </location>
</feature>
<sequence>MSWAFSHRHGKKNPWFVTNNQARTSSSSGKNTRVSIPGNTLPDPVLMFIIRSCFYRHALADVFQVADFFIIWLHPRAGTQPNEEKKAQKGKKRRKSRRSRKLISFIGEGFDICPGQEEYLYENEWTPTEEDFKLFDERKHQCCQGINFSSLNSRTRPSQESCGKESCFFEDGSILYL</sequence>
<comment type="caution">
    <text evidence="2">The sequence shown here is derived from an EMBL/GenBank/DDBJ whole genome shotgun (WGS) entry which is preliminary data.</text>
</comment>